<sequence length="386" mass="42437">MKSRVADLEAKLEHCEQRLGSRRADHHDDNNSGTGSPLESRNTFQFQSATVSPLVDIGSSSGSEAAGHVQQSAGDFCGSLISVVPEKIHAREPFFSLLPEDKPQESESSQPETGIADIEDTFPKRLTTEHDSAEFTNHPPEPYLPAEFSSWNSNKLGIPMQEVTWAADSKPTGNIGSRSSTCVTGDVSATTPTSCSMAERPAIDGADVDIDERVSCVLRYIKTMGFDNFDQLARIYYCHHFRDSSLICNEQRLSRNRRLPSMFASVCGNATKWSTWERRGFQEEILKATEAMLLSECRESHTGLETGAVRALVASPAAEQPLASIFSPLKKCILPNLWALMMALAAPQKPEWSEDHCGPAMAAIILLQCCGRIEKSMVLELVRICL</sequence>
<accession>A0ACC1NX30</accession>
<comment type="caution">
    <text evidence="1">The sequence shown here is derived from an EMBL/GenBank/DDBJ whole genome shotgun (WGS) entry which is preliminary data.</text>
</comment>
<name>A0ACC1NX30_9HYPO</name>
<protein>
    <submittedName>
        <fullName evidence="1">Uncharacterized protein</fullName>
    </submittedName>
</protein>
<proteinExistence type="predicted"/>
<organism evidence="1 2">
    <name type="scientific">Zarea fungicola</name>
    <dbReference type="NCBI Taxonomy" id="93591"/>
    <lineage>
        <taxon>Eukaryota</taxon>
        <taxon>Fungi</taxon>
        <taxon>Dikarya</taxon>
        <taxon>Ascomycota</taxon>
        <taxon>Pezizomycotina</taxon>
        <taxon>Sordariomycetes</taxon>
        <taxon>Hypocreomycetidae</taxon>
        <taxon>Hypocreales</taxon>
        <taxon>Cordycipitaceae</taxon>
        <taxon>Zarea</taxon>
    </lineage>
</organism>
<evidence type="ECO:0000313" key="1">
    <source>
        <dbReference type="EMBL" id="KAJ2983462.1"/>
    </source>
</evidence>
<reference evidence="1" key="1">
    <citation type="submission" date="2022-08" db="EMBL/GenBank/DDBJ databases">
        <title>Genome Sequence of Lecanicillium fungicola.</title>
        <authorList>
            <person name="Buettner E."/>
        </authorList>
    </citation>
    <scope>NUCLEOTIDE SEQUENCE</scope>
    <source>
        <strain evidence="1">Babe33</strain>
    </source>
</reference>
<dbReference type="Proteomes" id="UP001143910">
    <property type="component" value="Unassembled WGS sequence"/>
</dbReference>
<gene>
    <name evidence="1" type="ORF">NQ176_g669</name>
</gene>
<keyword evidence="2" id="KW-1185">Reference proteome</keyword>
<evidence type="ECO:0000313" key="2">
    <source>
        <dbReference type="Proteomes" id="UP001143910"/>
    </source>
</evidence>
<dbReference type="EMBL" id="JANJQO010000028">
    <property type="protein sequence ID" value="KAJ2983462.1"/>
    <property type="molecule type" value="Genomic_DNA"/>
</dbReference>